<comment type="caution">
    <text evidence="4">The sequence shown here is derived from an EMBL/GenBank/DDBJ whole genome shotgun (WGS) entry which is preliminary data.</text>
</comment>
<keyword evidence="2" id="KW-0274">FAD</keyword>
<gene>
    <name evidence="4" type="ORF">CASFOL_041240</name>
</gene>
<dbReference type="Pfam" id="PF13450">
    <property type="entry name" value="NAD_binding_8"/>
    <property type="match status" value="1"/>
</dbReference>
<evidence type="ECO:0000313" key="4">
    <source>
        <dbReference type="EMBL" id="KAL3615579.1"/>
    </source>
</evidence>
<dbReference type="Gene3D" id="3.50.50.60">
    <property type="entry name" value="FAD/NAD(P)-binding domain"/>
    <property type="match status" value="1"/>
</dbReference>
<evidence type="ECO:0000256" key="3">
    <source>
        <dbReference type="ARBA" id="ARBA00023002"/>
    </source>
</evidence>
<evidence type="ECO:0000256" key="1">
    <source>
        <dbReference type="ARBA" id="ARBA00022630"/>
    </source>
</evidence>
<organism evidence="4 5">
    <name type="scientific">Castilleja foliolosa</name>
    <dbReference type="NCBI Taxonomy" id="1961234"/>
    <lineage>
        <taxon>Eukaryota</taxon>
        <taxon>Viridiplantae</taxon>
        <taxon>Streptophyta</taxon>
        <taxon>Embryophyta</taxon>
        <taxon>Tracheophyta</taxon>
        <taxon>Spermatophyta</taxon>
        <taxon>Magnoliopsida</taxon>
        <taxon>eudicotyledons</taxon>
        <taxon>Gunneridae</taxon>
        <taxon>Pentapetalae</taxon>
        <taxon>asterids</taxon>
        <taxon>lamiids</taxon>
        <taxon>Lamiales</taxon>
        <taxon>Orobanchaceae</taxon>
        <taxon>Pedicularideae</taxon>
        <taxon>Castillejinae</taxon>
        <taxon>Castilleja</taxon>
    </lineage>
</organism>
<reference evidence="5" key="1">
    <citation type="journal article" date="2024" name="IScience">
        <title>Strigolactones Initiate the Formation of Haustorium-like Structures in Castilleja.</title>
        <authorList>
            <person name="Buerger M."/>
            <person name="Peterson D."/>
            <person name="Chory J."/>
        </authorList>
    </citation>
    <scope>NUCLEOTIDE SEQUENCE [LARGE SCALE GENOMIC DNA]</scope>
</reference>
<keyword evidence="3" id="KW-0560">Oxidoreductase</keyword>
<dbReference type="Proteomes" id="UP001632038">
    <property type="component" value="Unassembled WGS sequence"/>
</dbReference>
<keyword evidence="1" id="KW-0285">Flavoprotein</keyword>
<dbReference type="SUPFAM" id="SSF51905">
    <property type="entry name" value="FAD/NAD(P)-binding domain"/>
    <property type="match status" value="1"/>
</dbReference>
<evidence type="ECO:0000256" key="2">
    <source>
        <dbReference type="ARBA" id="ARBA00022827"/>
    </source>
</evidence>
<dbReference type="PANTHER" id="PTHR23023">
    <property type="entry name" value="DIMETHYLANILINE MONOOXYGENASE"/>
    <property type="match status" value="1"/>
</dbReference>
<proteinExistence type="predicted"/>
<name>A0ABD3BE78_9LAMI</name>
<dbReference type="EMBL" id="JAVIJP010000100">
    <property type="protein sequence ID" value="KAL3615579.1"/>
    <property type="molecule type" value="Genomic_DNA"/>
</dbReference>
<protein>
    <recommendedName>
        <fullName evidence="6">Flavin-containing monooxygenase</fullName>
    </recommendedName>
</protein>
<evidence type="ECO:0008006" key="6">
    <source>
        <dbReference type="Google" id="ProtNLM"/>
    </source>
</evidence>
<dbReference type="AlphaFoldDB" id="A0ABD3BE78"/>
<dbReference type="GO" id="GO:0016491">
    <property type="term" value="F:oxidoreductase activity"/>
    <property type="evidence" value="ECO:0007669"/>
    <property type="project" value="UniProtKB-KW"/>
</dbReference>
<dbReference type="InterPro" id="IPR050346">
    <property type="entry name" value="FMO-like"/>
</dbReference>
<accession>A0ABD3BE78</accession>
<evidence type="ECO:0000313" key="5">
    <source>
        <dbReference type="Proteomes" id="UP001632038"/>
    </source>
</evidence>
<dbReference type="PRINTS" id="PR00419">
    <property type="entry name" value="ADXRDTASE"/>
</dbReference>
<keyword evidence="5" id="KW-1185">Reference proteome</keyword>
<sequence>MTIDTLSSSSPPNSNKLSTAQRRLKVAIIGAGVSGLATSAALVSEGHFVTVYEKSNRLGGTWVYDPRVESDPLGIDPEREIVHGSI</sequence>
<dbReference type="InterPro" id="IPR036188">
    <property type="entry name" value="FAD/NAD-bd_sf"/>
</dbReference>